<name>A0ABP1FGQ0_9CHLO</name>
<accession>A0ABP1FGQ0</accession>
<dbReference type="EMBL" id="CAXHTA020000002">
    <property type="protein sequence ID" value="CAL5219100.1"/>
    <property type="molecule type" value="Genomic_DNA"/>
</dbReference>
<evidence type="ECO:0000313" key="1">
    <source>
        <dbReference type="EMBL" id="CAL5219100.1"/>
    </source>
</evidence>
<evidence type="ECO:0000313" key="2">
    <source>
        <dbReference type="Proteomes" id="UP001497392"/>
    </source>
</evidence>
<keyword evidence="2" id="KW-1185">Reference proteome</keyword>
<dbReference type="Proteomes" id="UP001497392">
    <property type="component" value="Unassembled WGS sequence"/>
</dbReference>
<proteinExistence type="predicted"/>
<sequence length="374" mass="42732">MLLGLSAAALADAGSPNTDSFLQPMPWILEMSVNPNRTLRDESCAHCEGNNPLGAMCCGMCAFWENPRSQAAIEKQKWEGPCNERLVGQLLVDLKGWGVDLESLQPSDLFDTIKGRTLWFIGDSQTQYWYLAVECFLSHYLAKAPRAAPTNKSAANLWLVKFDEWRKLKGSPKASPKPSVCAELRENTRVCFVRVHLVEEIAHPVLRVIKNDVPKSKRDIAVINSGLHYGVWDGKYEAGFDFLKTFIKDHREDLPHIIWKDTSPQHFEYENGYYWWIDDSRGKTAGGPPPEKCRPFTEQELQSEEMKAGGWYNRVAFKHMREVGVPLLDAFHITLPMWQMHMKDKDCSHYCSPGAYEVWTYLLTDMLKGTDLRE</sequence>
<reference evidence="1 2" key="1">
    <citation type="submission" date="2024-06" db="EMBL/GenBank/DDBJ databases">
        <authorList>
            <person name="Kraege A."/>
            <person name="Thomma B."/>
        </authorList>
    </citation>
    <scope>NUCLEOTIDE SEQUENCE [LARGE SCALE GENOMIC DNA]</scope>
</reference>
<organism evidence="1 2">
    <name type="scientific">Coccomyxa viridis</name>
    <dbReference type="NCBI Taxonomy" id="1274662"/>
    <lineage>
        <taxon>Eukaryota</taxon>
        <taxon>Viridiplantae</taxon>
        <taxon>Chlorophyta</taxon>
        <taxon>core chlorophytes</taxon>
        <taxon>Trebouxiophyceae</taxon>
        <taxon>Trebouxiophyceae incertae sedis</taxon>
        <taxon>Coccomyxaceae</taxon>
        <taxon>Coccomyxa</taxon>
    </lineage>
</organism>
<protein>
    <submittedName>
        <fullName evidence="1">G871 protein</fullName>
    </submittedName>
</protein>
<comment type="caution">
    <text evidence="1">The sequence shown here is derived from an EMBL/GenBank/DDBJ whole genome shotgun (WGS) entry which is preliminary data.</text>
</comment>
<gene>
    <name evidence="1" type="primary">g871</name>
    <name evidence="1" type="ORF">VP750_LOCUS759</name>
</gene>